<name>A0A813NLM4_9BILA</name>
<evidence type="ECO:0000313" key="2">
    <source>
        <dbReference type="EMBL" id="CAF0740008.1"/>
    </source>
</evidence>
<organism evidence="2 3">
    <name type="scientific">Brachionus calyciflorus</name>
    <dbReference type="NCBI Taxonomy" id="104777"/>
    <lineage>
        <taxon>Eukaryota</taxon>
        <taxon>Metazoa</taxon>
        <taxon>Spiralia</taxon>
        <taxon>Gnathifera</taxon>
        <taxon>Rotifera</taxon>
        <taxon>Eurotatoria</taxon>
        <taxon>Monogononta</taxon>
        <taxon>Pseudotrocha</taxon>
        <taxon>Ploima</taxon>
        <taxon>Brachionidae</taxon>
        <taxon>Brachionus</taxon>
    </lineage>
</organism>
<sequence>MRIWYSEKLFKVFWQFKVKNDNLNSQYFGKISVFKLLHHIRDEKTKQGTFLKSPLRHEFIITTYFFKFRIMEYIVLEPLQCEKQTQNVSIVERKFEITPEEQKLLIHEAEGPFTGFIVKKAIPIHLPKKIQNMNKFDLSFKLKILMKHATLPQVQQEKRELKFWFMTKDEKERIKMANMFFKNLFKGDDFPKDYFLFLLRIMQIVKALKPIARIKIEIEKIGEPQPLGSQFHNIVDKITSSVMHLKSDLIEEIGQKDPKQFEAIISGKILEFLERAFPNTMSIEDLANLTESDPDLAYKLLCDLLDRDLVKYYDNGANWIRNYKNIQDKHEVYLVEQQPALDESEQPTIAIITVNYYEKLAVDAMMTDKITFVRLKPEGESTVYTIGRIGDRIVVSTKLPLLNKDSRSAKISSGNTTTRLLGTFNQIEHVFLVGCAGAIPNLSDFNKHLRRGDIVVSFPDSNPDTEDYIYGHFEIQKNQNNSNSQYVSKLWMPKSMELYRIVLGMLKAYDPQSERLYPWEEYLNEGIESLYNEELDCKRPSEDKLFFTIGDKNLVEVDHPVDTTGSFNRREYGFPVVKFGKIASVETLVKNEAIRSAISEENDILCFDSGMDQVMESIEGNRKESYIIIRSIADYADGCSTKEWQPYSALCAAAFAKTIITALPAVSYDQV</sequence>
<dbReference type="EMBL" id="CAJNOC010000291">
    <property type="protein sequence ID" value="CAF0740008.1"/>
    <property type="molecule type" value="Genomic_DNA"/>
</dbReference>
<dbReference type="PANTHER" id="PTHR47705">
    <property type="entry name" value="AGAP000321-PA"/>
    <property type="match status" value="1"/>
</dbReference>
<keyword evidence="3" id="KW-1185">Reference proteome</keyword>
<evidence type="ECO:0000259" key="1">
    <source>
        <dbReference type="Pfam" id="PF22979"/>
    </source>
</evidence>
<dbReference type="InterPro" id="IPR035994">
    <property type="entry name" value="Nucleoside_phosphorylase_sf"/>
</dbReference>
<dbReference type="AlphaFoldDB" id="A0A813NLM4"/>
<gene>
    <name evidence="2" type="ORF">OXX778_LOCUS3342</name>
</gene>
<dbReference type="Pfam" id="PF22979">
    <property type="entry name" value="HTH_69"/>
    <property type="match status" value="1"/>
</dbReference>
<evidence type="ECO:0000313" key="3">
    <source>
        <dbReference type="Proteomes" id="UP000663879"/>
    </source>
</evidence>
<dbReference type="GO" id="GO:0003824">
    <property type="term" value="F:catalytic activity"/>
    <property type="evidence" value="ECO:0007669"/>
    <property type="project" value="InterPro"/>
</dbReference>
<accession>A0A813NLM4</accession>
<proteinExistence type="predicted"/>
<dbReference type="Gene3D" id="3.40.50.1580">
    <property type="entry name" value="Nucleoside phosphorylase domain"/>
    <property type="match status" value="1"/>
</dbReference>
<dbReference type="PANTHER" id="PTHR47705:SF1">
    <property type="entry name" value="PNP_UDP_1 DOMAIN-CONTAINING PROTEIN"/>
    <property type="match status" value="1"/>
</dbReference>
<comment type="caution">
    <text evidence="2">The sequence shown here is derived from an EMBL/GenBank/DDBJ whole genome shotgun (WGS) entry which is preliminary data.</text>
</comment>
<dbReference type="Proteomes" id="UP000663879">
    <property type="component" value="Unassembled WGS sequence"/>
</dbReference>
<feature type="domain" description="Winged helix-turn-helix" evidence="1">
    <location>
        <begin position="262"/>
        <end position="322"/>
    </location>
</feature>
<protein>
    <recommendedName>
        <fullName evidence="1">Winged helix-turn-helix domain-containing protein</fullName>
    </recommendedName>
</protein>
<reference evidence="2" key="1">
    <citation type="submission" date="2021-02" db="EMBL/GenBank/DDBJ databases">
        <authorList>
            <person name="Nowell W R."/>
        </authorList>
    </citation>
    <scope>NUCLEOTIDE SEQUENCE</scope>
    <source>
        <strain evidence="2">Ploen Becks lab</strain>
    </source>
</reference>
<dbReference type="SUPFAM" id="SSF53167">
    <property type="entry name" value="Purine and uridine phosphorylases"/>
    <property type="match status" value="1"/>
</dbReference>
<dbReference type="OrthoDB" id="1577640at2759"/>
<dbReference type="GO" id="GO:0009116">
    <property type="term" value="P:nucleoside metabolic process"/>
    <property type="evidence" value="ECO:0007669"/>
    <property type="project" value="InterPro"/>
</dbReference>
<dbReference type="InterPro" id="IPR055121">
    <property type="entry name" value="HTH_69"/>
</dbReference>